<evidence type="ECO:0000313" key="14">
    <source>
        <dbReference type="EMBL" id="BDY28179.1"/>
    </source>
</evidence>
<evidence type="ECO:0000313" key="15">
    <source>
        <dbReference type="Proteomes" id="UP001241092"/>
    </source>
</evidence>
<comment type="function">
    <text evidence="1">Catalyzes the methylation of methanethiol (MeSH) to yield dimethylsulphide (DMS).</text>
</comment>
<evidence type="ECO:0000256" key="3">
    <source>
        <dbReference type="ARBA" id="ARBA00010631"/>
    </source>
</evidence>
<dbReference type="NCBIfam" id="NF045656">
    <property type="entry name" value="MeththiolMtaseMddA"/>
    <property type="match status" value="1"/>
</dbReference>
<dbReference type="PANTHER" id="PTHR31040">
    <property type="entry name" value="NURIM"/>
    <property type="match status" value="1"/>
</dbReference>
<comment type="catalytic activity">
    <reaction evidence="11">
        <text>methanethiol + S-adenosyl-L-methionine = dimethyl sulfide + S-adenosyl-L-homocysteine + H(+)</text>
        <dbReference type="Rhea" id="RHEA:50428"/>
        <dbReference type="ChEBI" id="CHEBI:15378"/>
        <dbReference type="ChEBI" id="CHEBI:16007"/>
        <dbReference type="ChEBI" id="CHEBI:17437"/>
        <dbReference type="ChEBI" id="CHEBI:57856"/>
        <dbReference type="ChEBI" id="CHEBI:59789"/>
        <dbReference type="EC" id="2.1.1.334"/>
    </reaction>
</comment>
<evidence type="ECO:0000256" key="12">
    <source>
        <dbReference type="SAM" id="Phobius"/>
    </source>
</evidence>
<feature type="transmembrane region" description="Helical" evidence="12">
    <location>
        <begin position="227"/>
        <end position="246"/>
    </location>
</feature>
<dbReference type="GO" id="GO:0008168">
    <property type="term" value="F:methyltransferase activity"/>
    <property type="evidence" value="ECO:0007669"/>
    <property type="project" value="UniProtKB-KW"/>
</dbReference>
<evidence type="ECO:0000259" key="13">
    <source>
        <dbReference type="Pfam" id="PF07298"/>
    </source>
</evidence>
<dbReference type="AlphaFoldDB" id="A0AAI8XK55"/>
<evidence type="ECO:0000256" key="10">
    <source>
        <dbReference type="ARBA" id="ARBA00023136"/>
    </source>
</evidence>
<proteinExistence type="inferred from homology"/>
<dbReference type="RefSeq" id="WP_286214754.1">
    <property type="nucleotide sequence ID" value="NZ_AP027452.1"/>
</dbReference>
<dbReference type="Proteomes" id="UP001241092">
    <property type="component" value="Chromosome"/>
</dbReference>
<comment type="similarity">
    <text evidence="3">Belongs to the nurim family.</text>
</comment>
<dbReference type="GO" id="GO:0032259">
    <property type="term" value="P:methylation"/>
    <property type="evidence" value="ECO:0007669"/>
    <property type="project" value="UniProtKB-KW"/>
</dbReference>
<evidence type="ECO:0000256" key="2">
    <source>
        <dbReference type="ARBA" id="ARBA00004141"/>
    </source>
</evidence>
<evidence type="ECO:0000256" key="5">
    <source>
        <dbReference type="ARBA" id="ARBA00022603"/>
    </source>
</evidence>
<protein>
    <recommendedName>
        <fullName evidence="4">methanethiol S-methyltransferase</fullName>
        <ecNumber evidence="4">2.1.1.334</ecNumber>
    </recommendedName>
</protein>
<organism evidence="14 15">
    <name type="scientific">Mycolicibacterium mageritense</name>
    <name type="common">Mycobacterium mageritense</name>
    <dbReference type="NCBI Taxonomy" id="53462"/>
    <lineage>
        <taxon>Bacteria</taxon>
        <taxon>Bacillati</taxon>
        <taxon>Actinomycetota</taxon>
        <taxon>Actinomycetes</taxon>
        <taxon>Mycobacteriales</taxon>
        <taxon>Mycobacteriaceae</taxon>
        <taxon>Mycolicibacterium</taxon>
    </lineage>
</organism>
<evidence type="ECO:0000256" key="4">
    <source>
        <dbReference type="ARBA" id="ARBA00012149"/>
    </source>
</evidence>
<evidence type="ECO:0000256" key="7">
    <source>
        <dbReference type="ARBA" id="ARBA00022691"/>
    </source>
</evidence>
<dbReference type="Pfam" id="PF07298">
    <property type="entry name" value="NnrU"/>
    <property type="match status" value="1"/>
</dbReference>
<evidence type="ECO:0000256" key="11">
    <source>
        <dbReference type="ARBA" id="ARBA00048134"/>
    </source>
</evidence>
<dbReference type="InterPro" id="IPR054700">
    <property type="entry name" value="MddA"/>
</dbReference>
<gene>
    <name evidence="14" type="primary">mddA</name>
    <name evidence="14" type="ORF">hbim_02110</name>
</gene>
<keyword evidence="8 12" id="KW-0812">Transmembrane</keyword>
<dbReference type="GO" id="GO:0016020">
    <property type="term" value="C:membrane"/>
    <property type="evidence" value="ECO:0007669"/>
    <property type="project" value="UniProtKB-SubCell"/>
</dbReference>
<dbReference type="EC" id="2.1.1.334" evidence="4"/>
<evidence type="ECO:0000256" key="8">
    <source>
        <dbReference type="ARBA" id="ARBA00022692"/>
    </source>
</evidence>
<evidence type="ECO:0000256" key="9">
    <source>
        <dbReference type="ARBA" id="ARBA00022989"/>
    </source>
</evidence>
<feature type="transmembrane region" description="Helical" evidence="12">
    <location>
        <begin position="202"/>
        <end position="221"/>
    </location>
</feature>
<feature type="transmembrane region" description="Helical" evidence="12">
    <location>
        <begin position="119"/>
        <end position="136"/>
    </location>
</feature>
<feature type="transmembrane region" description="Helical" evidence="12">
    <location>
        <begin position="78"/>
        <end position="98"/>
    </location>
</feature>
<comment type="subcellular location">
    <subcellularLocation>
        <location evidence="2">Membrane</location>
        <topology evidence="2">Multi-pass membrane protein</topology>
    </subcellularLocation>
</comment>
<sequence length="277" mass="30763">MSAKPPANAVAGPKIGSCPVLHDTAGSGHTDRETLKVAALLYGAASYAVFLGVFLYAIGFVADVVVPRSVDRANHAPVWQAMIIDLGLLTVFAVQHSVMARPSFKRWWTRFVPATIERSTYVLFASSALALVFWQWRSIGTTVWQVDPTPARVAVSALAAIGWFTVLASTFMIDHFELFGVRQVVLAWQSKGNAENGFRTVLLYRLVRHPLMLGFLIAFWATPTMTAGHLLFAVVTTAYILVALQFEERDLIGALGEPYREYRERVPMLLPQPWRSR</sequence>
<accession>A0AAI8XK55</accession>
<keyword evidence="5 14" id="KW-0489">Methyltransferase</keyword>
<keyword evidence="9 12" id="KW-1133">Transmembrane helix</keyword>
<keyword evidence="10 12" id="KW-0472">Membrane</keyword>
<feature type="domain" description="NnrU" evidence="13">
    <location>
        <begin position="88"/>
        <end position="223"/>
    </location>
</feature>
<name>A0AAI8XK55_MYCME</name>
<evidence type="ECO:0000256" key="6">
    <source>
        <dbReference type="ARBA" id="ARBA00022679"/>
    </source>
</evidence>
<reference evidence="14" key="1">
    <citation type="submission" date="2023-03" db="EMBL/GenBank/DDBJ databases">
        <title>Draft genome sequence of a Mycolicibacterium mageritense strain H4_3_1 isolated from a hybrid biological-inorganic system reactor.</title>
        <authorList>
            <person name="Feng X."/>
            <person name="Kazama D."/>
            <person name="Sato K."/>
            <person name="Kobayashi H."/>
        </authorList>
    </citation>
    <scope>NUCLEOTIDE SEQUENCE</scope>
    <source>
        <strain evidence="14">H4_3_1</strain>
    </source>
</reference>
<feature type="transmembrane region" description="Helical" evidence="12">
    <location>
        <begin position="37"/>
        <end position="58"/>
    </location>
</feature>
<dbReference type="PANTHER" id="PTHR31040:SF1">
    <property type="entry name" value="NURIM"/>
    <property type="match status" value="1"/>
</dbReference>
<evidence type="ECO:0000256" key="1">
    <source>
        <dbReference type="ARBA" id="ARBA00002096"/>
    </source>
</evidence>
<dbReference type="Gene3D" id="1.20.120.1630">
    <property type="match status" value="1"/>
</dbReference>
<dbReference type="InterPro" id="IPR033580">
    <property type="entry name" value="Nurim-like"/>
</dbReference>
<keyword evidence="6 14" id="KW-0808">Transferase</keyword>
<dbReference type="InterPro" id="IPR009915">
    <property type="entry name" value="NnrU_dom"/>
</dbReference>
<keyword evidence="7" id="KW-0949">S-adenosyl-L-methionine</keyword>
<dbReference type="EMBL" id="AP027452">
    <property type="protein sequence ID" value="BDY28179.1"/>
    <property type="molecule type" value="Genomic_DNA"/>
</dbReference>
<feature type="transmembrane region" description="Helical" evidence="12">
    <location>
        <begin position="156"/>
        <end position="181"/>
    </location>
</feature>